<evidence type="ECO:0000313" key="1">
    <source>
        <dbReference type="EMBL" id="ELR12858.1"/>
    </source>
</evidence>
<name>L8GJC8_ACACF</name>
<dbReference type="EMBL" id="KB008103">
    <property type="protein sequence ID" value="ELR12858.1"/>
    <property type="molecule type" value="Genomic_DNA"/>
</dbReference>
<sequence length="162" mass="17954">MTPSGVVGLTFNSMTGLNHPLLLTFFDLNLNCNVVARAGVLSYHHPRPLSVIEIYNNNNNINIKIYNNNDKNNNNENKNNNVNNILHNHVLLVEEGLAPGTQVEETSSSPLSIPLSLTKRFNNSNSSNINHINSNVNNIYLLHIYALTVKKAIVEGLTHDST</sequence>
<dbReference type="VEuPathDB" id="AmoebaDB:ACA1_094150"/>
<reference evidence="1 2" key="1">
    <citation type="journal article" date="2013" name="Genome Biol.">
        <title>Genome of Acanthamoeba castellanii highlights extensive lateral gene transfer and early evolution of tyrosine kinase signaling.</title>
        <authorList>
            <person name="Clarke M."/>
            <person name="Lohan A.J."/>
            <person name="Liu B."/>
            <person name="Lagkouvardos I."/>
            <person name="Roy S."/>
            <person name="Zafar N."/>
            <person name="Bertelli C."/>
            <person name="Schilde C."/>
            <person name="Kianianmomeni A."/>
            <person name="Burglin T.R."/>
            <person name="Frech C."/>
            <person name="Turcotte B."/>
            <person name="Kopec K.O."/>
            <person name="Synnott J.M."/>
            <person name="Choo C."/>
            <person name="Paponov I."/>
            <person name="Finkler A."/>
            <person name="Soon Heng Tan C."/>
            <person name="Hutchins A.P."/>
            <person name="Weinmeier T."/>
            <person name="Rattei T."/>
            <person name="Chu J.S."/>
            <person name="Gimenez G."/>
            <person name="Irimia M."/>
            <person name="Rigden D.J."/>
            <person name="Fitzpatrick D.A."/>
            <person name="Lorenzo-Morales J."/>
            <person name="Bateman A."/>
            <person name="Chiu C.H."/>
            <person name="Tang P."/>
            <person name="Hegemann P."/>
            <person name="Fromm H."/>
            <person name="Raoult D."/>
            <person name="Greub G."/>
            <person name="Miranda-Saavedra D."/>
            <person name="Chen N."/>
            <person name="Nash P."/>
            <person name="Ginger M.L."/>
            <person name="Horn M."/>
            <person name="Schaap P."/>
            <person name="Caler L."/>
            <person name="Loftus B."/>
        </authorList>
    </citation>
    <scope>NUCLEOTIDE SEQUENCE [LARGE SCALE GENOMIC DNA]</scope>
    <source>
        <strain evidence="1 2">Neff</strain>
    </source>
</reference>
<protein>
    <submittedName>
        <fullName evidence="1">Uncharacterized protein</fullName>
    </submittedName>
</protein>
<dbReference type="AlphaFoldDB" id="L8GJC8"/>
<organism evidence="1 2">
    <name type="scientific">Acanthamoeba castellanii (strain ATCC 30010 / Neff)</name>
    <dbReference type="NCBI Taxonomy" id="1257118"/>
    <lineage>
        <taxon>Eukaryota</taxon>
        <taxon>Amoebozoa</taxon>
        <taxon>Discosea</taxon>
        <taxon>Longamoebia</taxon>
        <taxon>Centramoebida</taxon>
        <taxon>Acanthamoebidae</taxon>
        <taxon>Acanthamoeba</taxon>
    </lineage>
</organism>
<evidence type="ECO:0000313" key="2">
    <source>
        <dbReference type="Proteomes" id="UP000011083"/>
    </source>
</evidence>
<dbReference type="Proteomes" id="UP000011083">
    <property type="component" value="Unassembled WGS sequence"/>
</dbReference>
<accession>L8GJC8</accession>
<dbReference type="KEGG" id="acan:ACA1_094150"/>
<gene>
    <name evidence="1" type="ORF">ACA1_094150</name>
</gene>
<proteinExistence type="predicted"/>
<dbReference type="RefSeq" id="XP_004334871.1">
    <property type="nucleotide sequence ID" value="XM_004334823.1"/>
</dbReference>
<dbReference type="GeneID" id="14913315"/>
<keyword evidence="2" id="KW-1185">Reference proteome</keyword>